<dbReference type="InterPro" id="IPR010380">
    <property type="entry name" value="DUF975"/>
</dbReference>
<proteinExistence type="predicted"/>
<protein>
    <submittedName>
        <fullName evidence="2">Uncharacterized membrane protein</fullName>
    </submittedName>
</protein>
<keyword evidence="1" id="KW-0812">Transmembrane</keyword>
<sequence length="232" mass="26998">MTELAAISSRRVKLTAKKQLKEHFKNEIKATWPVILMQMVQNLLLLLTIGLAVFGYRLAVDQSTGDWYLLRTFFSALALLFTWSAKWAIIDTFQKPDVTIGWSKALQGFRPQQVLTSFLLAFVQKILLFFWSLLLFPVFIKVFSYSQTYYAYKMDLLFKKQQRSLTDYITISKRVMNGRKRELFLLELSFVGWHCLTIVTGGLACFWVTPYLNVCRVVYSTQVFAHAIEETK</sequence>
<feature type="transmembrane region" description="Helical" evidence="1">
    <location>
        <begin position="68"/>
        <end position="89"/>
    </location>
</feature>
<accession>A0ABM9MVU3</accession>
<feature type="transmembrane region" description="Helical" evidence="1">
    <location>
        <begin position="35"/>
        <end position="56"/>
    </location>
</feature>
<dbReference type="RefSeq" id="WP_187753464.1">
    <property type="nucleotide sequence ID" value="NZ_CAUZLK010000002.1"/>
</dbReference>
<dbReference type="EMBL" id="CAUZLR010000006">
    <property type="protein sequence ID" value="CAK1243689.1"/>
    <property type="molecule type" value="Genomic_DNA"/>
</dbReference>
<keyword evidence="3" id="KW-1185">Reference proteome</keyword>
<evidence type="ECO:0000313" key="2">
    <source>
        <dbReference type="EMBL" id="CAK1243689.1"/>
    </source>
</evidence>
<organism evidence="2 3">
    <name type="scientific">Fructobacillus fructosus</name>
    <dbReference type="NCBI Taxonomy" id="1631"/>
    <lineage>
        <taxon>Bacteria</taxon>
        <taxon>Bacillati</taxon>
        <taxon>Bacillota</taxon>
        <taxon>Bacilli</taxon>
        <taxon>Lactobacillales</taxon>
        <taxon>Lactobacillaceae</taxon>
        <taxon>Fructobacillus</taxon>
    </lineage>
</organism>
<evidence type="ECO:0000313" key="3">
    <source>
        <dbReference type="Proteomes" id="UP001314261"/>
    </source>
</evidence>
<evidence type="ECO:0000256" key="1">
    <source>
        <dbReference type="SAM" id="Phobius"/>
    </source>
</evidence>
<dbReference type="Pfam" id="PF06161">
    <property type="entry name" value="DUF975"/>
    <property type="match status" value="1"/>
</dbReference>
<name>A0ABM9MVU3_9LACO</name>
<reference evidence="2 3" key="1">
    <citation type="submission" date="2023-10" db="EMBL/GenBank/DDBJ databases">
        <authorList>
            <person name="Botero Cardona J."/>
        </authorList>
    </citation>
    <scope>NUCLEOTIDE SEQUENCE [LARGE SCALE GENOMIC DNA]</scope>
    <source>
        <strain evidence="2 3">R-54839</strain>
    </source>
</reference>
<comment type="caution">
    <text evidence="2">The sequence shown here is derived from an EMBL/GenBank/DDBJ whole genome shotgun (WGS) entry which is preliminary data.</text>
</comment>
<feature type="transmembrane region" description="Helical" evidence="1">
    <location>
        <begin position="118"/>
        <end position="140"/>
    </location>
</feature>
<keyword evidence="1" id="KW-1133">Transmembrane helix</keyword>
<keyword evidence="1" id="KW-0472">Membrane</keyword>
<gene>
    <name evidence="2" type="ORF">R54839_PPFHFPJH_01013</name>
</gene>
<dbReference type="PANTHER" id="PTHR40076:SF1">
    <property type="entry name" value="MEMBRANE PROTEIN"/>
    <property type="match status" value="1"/>
</dbReference>
<dbReference type="Proteomes" id="UP001314261">
    <property type="component" value="Unassembled WGS sequence"/>
</dbReference>
<dbReference type="PANTHER" id="PTHR40076">
    <property type="entry name" value="MEMBRANE PROTEIN-RELATED"/>
    <property type="match status" value="1"/>
</dbReference>
<feature type="transmembrane region" description="Helical" evidence="1">
    <location>
        <begin position="183"/>
        <end position="209"/>
    </location>
</feature>